<protein>
    <submittedName>
        <fullName evidence="2">Uncharacterized protein</fullName>
    </submittedName>
</protein>
<keyword evidence="3" id="KW-1185">Reference proteome</keyword>
<proteinExistence type="predicted"/>
<name>A0A9P4PDA0_9PLEO</name>
<dbReference type="EMBL" id="MU001503">
    <property type="protein sequence ID" value="KAF2442915.1"/>
    <property type="molecule type" value="Genomic_DNA"/>
</dbReference>
<evidence type="ECO:0000313" key="3">
    <source>
        <dbReference type="Proteomes" id="UP000799764"/>
    </source>
</evidence>
<gene>
    <name evidence="2" type="ORF">P171DRAFT_52031</name>
</gene>
<feature type="region of interest" description="Disordered" evidence="1">
    <location>
        <begin position="1"/>
        <end position="37"/>
    </location>
</feature>
<reference evidence="2" key="1">
    <citation type="journal article" date="2020" name="Stud. Mycol.">
        <title>101 Dothideomycetes genomes: a test case for predicting lifestyles and emergence of pathogens.</title>
        <authorList>
            <person name="Haridas S."/>
            <person name="Albert R."/>
            <person name="Binder M."/>
            <person name="Bloem J."/>
            <person name="Labutti K."/>
            <person name="Salamov A."/>
            <person name="Andreopoulos B."/>
            <person name="Baker S."/>
            <person name="Barry K."/>
            <person name="Bills G."/>
            <person name="Bluhm B."/>
            <person name="Cannon C."/>
            <person name="Castanera R."/>
            <person name="Culley D."/>
            <person name="Daum C."/>
            <person name="Ezra D."/>
            <person name="Gonzalez J."/>
            <person name="Henrissat B."/>
            <person name="Kuo A."/>
            <person name="Liang C."/>
            <person name="Lipzen A."/>
            <person name="Lutzoni F."/>
            <person name="Magnuson J."/>
            <person name="Mondo S."/>
            <person name="Nolan M."/>
            <person name="Ohm R."/>
            <person name="Pangilinan J."/>
            <person name="Park H.-J."/>
            <person name="Ramirez L."/>
            <person name="Alfaro M."/>
            <person name="Sun H."/>
            <person name="Tritt A."/>
            <person name="Yoshinaga Y."/>
            <person name="Zwiers L.-H."/>
            <person name="Turgeon B."/>
            <person name="Goodwin S."/>
            <person name="Spatafora J."/>
            <person name="Crous P."/>
            <person name="Grigoriev I."/>
        </authorList>
    </citation>
    <scope>NUCLEOTIDE SEQUENCE</scope>
    <source>
        <strain evidence="2">CBS 690.94</strain>
    </source>
</reference>
<organism evidence="2 3">
    <name type="scientific">Karstenula rhodostoma CBS 690.94</name>
    <dbReference type="NCBI Taxonomy" id="1392251"/>
    <lineage>
        <taxon>Eukaryota</taxon>
        <taxon>Fungi</taxon>
        <taxon>Dikarya</taxon>
        <taxon>Ascomycota</taxon>
        <taxon>Pezizomycotina</taxon>
        <taxon>Dothideomycetes</taxon>
        <taxon>Pleosporomycetidae</taxon>
        <taxon>Pleosporales</taxon>
        <taxon>Massarineae</taxon>
        <taxon>Didymosphaeriaceae</taxon>
        <taxon>Karstenula</taxon>
    </lineage>
</organism>
<dbReference type="Proteomes" id="UP000799764">
    <property type="component" value="Unassembled WGS sequence"/>
</dbReference>
<sequence length="75" mass="8174">MQTRRQKDEEKISRRAQTEKNSNHPVPHTIAISPSNASTIPHEFPYITTQSSPPVLATAIAALSIADCSFGPPFS</sequence>
<feature type="compositionally biased region" description="Basic and acidic residues" evidence="1">
    <location>
        <begin position="1"/>
        <end position="22"/>
    </location>
</feature>
<comment type="caution">
    <text evidence="2">The sequence shown here is derived from an EMBL/GenBank/DDBJ whole genome shotgun (WGS) entry which is preliminary data.</text>
</comment>
<evidence type="ECO:0000313" key="2">
    <source>
        <dbReference type="EMBL" id="KAF2442915.1"/>
    </source>
</evidence>
<dbReference type="AlphaFoldDB" id="A0A9P4PDA0"/>
<evidence type="ECO:0000256" key="1">
    <source>
        <dbReference type="SAM" id="MobiDB-lite"/>
    </source>
</evidence>
<accession>A0A9P4PDA0</accession>